<name>A0AA95H6F5_9GAMM</name>
<evidence type="ECO:0000313" key="3">
    <source>
        <dbReference type="EMBL" id="WGZ91506.1"/>
    </source>
</evidence>
<dbReference type="InterPro" id="IPR029069">
    <property type="entry name" value="HotDog_dom_sf"/>
</dbReference>
<dbReference type="SUPFAM" id="SSF54637">
    <property type="entry name" value="Thioesterase/thiol ester dehydrase-isomerase"/>
    <property type="match status" value="1"/>
</dbReference>
<dbReference type="CDD" id="cd03449">
    <property type="entry name" value="R_hydratase"/>
    <property type="match status" value="1"/>
</dbReference>
<dbReference type="Proteomes" id="UP001300672">
    <property type="component" value="Chromosome"/>
</dbReference>
<dbReference type="KEGG" id="tdu:QJT80_03310"/>
<organism evidence="3">
    <name type="scientific">Candidatus Thiocaldithrix dubininis</name>
    <dbReference type="NCBI Taxonomy" id="3080823"/>
    <lineage>
        <taxon>Bacteria</taxon>
        <taxon>Pseudomonadati</taxon>
        <taxon>Pseudomonadota</taxon>
        <taxon>Gammaproteobacteria</taxon>
        <taxon>Thiotrichales</taxon>
        <taxon>Thiotrichaceae</taxon>
        <taxon>Candidatus Thiocaldithrix</taxon>
    </lineage>
</organism>
<dbReference type="PANTHER" id="PTHR43437:SF3">
    <property type="entry name" value="HYDROXYACYL-THIOESTER DEHYDRATASE TYPE 2, MITOCHONDRIAL"/>
    <property type="match status" value="1"/>
</dbReference>
<keyword evidence="1" id="KW-0456">Lyase</keyword>
<dbReference type="AlphaFoldDB" id="A0AA95H6F5"/>
<reference evidence="3" key="1">
    <citation type="journal article" date="2023" name="Int. J. Mol. Sci.">
        <title>Metagenomics Revealed a New Genus 'Candidatus Thiocaldithrix dubininis' gen. nov., sp. nov. and a New Species 'Candidatus Thiothrix putei' sp. nov. in the Family Thiotrichaceae, Some Members of Which Have Traits of Both Na+- and H+-Motive Energetics.</title>
        <authorList>
            <person name="Ravin N.V."/>
            <person name="Muntyan M.S."/>
            <person name="Smolyakov D.D."/>
            <person name="Rudenko T.S."/>
            <person name="Beletsky A.V."/>
            <person name="Mardanov A.V."/>
            <person name="Grabovich M.Y."/>
        </authorList>
    </citation>
    <scope>NUCLEOTIDE SEQUENCE</scope>
    <source>
        <strain evidence="3">GKL-01</strain>
    </source>
</reference>
<reference evidence="3" key="2">
    <citation type="submission" date="2023-04" db="EMBL/GenBank/DDBJ databases">
        <authorList>
            <person name="Beletskiy A.V."/>
            <person name="Mardanov A.V."/>
            <person name="Ravin N.V."/>
        </authorList>
    </citation>
    <scope>NUCLEOTIDE SEQUENCE</scope>
    <source>
        <strain evidence="3">GKL-01</strain>
    </source>
</reference>
<dbReference type="PANTHER" id="PTHR43437">
    <property type="entry name" value="HYDROXYACYL-THIOESTER DEHYDRATASE TYPE 2, MITOCHONDRIAL-RELATED"/>
    <property type="match status" value="1"/>
</dbReference>
<dbReference type="GO" id="GO:0019171">
    <property type="term" value="F:(3R)-hydroxyacyl-[acyl-carrier-protein] dehydratase activity"/>
    <property type="evidence" value="ECO:0007669"/>
    <property type="project" value="TreeGrafter"/>
</dbReference>
<accession>A0AA95H6F5</accession>
<dbReference type="EMBL" id="CP124755">
    <property type="protein sequence ID" value="WGZ91506.1"/>
    <property type="molecule type" value="Genomic_DNA"/>
</dbReference>
<protein>
    <submittedName>
        <fullName evidence="3">MaoC family dehydratase</fullName>
    </submittedName>
</protein>
<proteinExistence type="predicted"/>
<dbReference type="GO" id="GO:0006633">
    <property type="term" value="P:fatty acid biosynthetic process"/>
    <property type="evidence" value="ECO:0007669"/>
    <property type="project" value="TreeGrafter"/>
</dbReference>
<dbReference type="Gene3D" id="3.10.129.10">
    <property type="entry name" value="Hotdog Thioesterase"/>
    <property type="match status" value="1"/>
</dbReference>
<gene>
    <name evidence="3" type="ORF">QJT80_03310</name>
</gene>
<dbReference type="InterPro" id="IPR002539">
    <property type="entry name" value="MaoC-like_dom"/>
</dbReference>
<evidence type="ECO:0000259" key="2">
    <source>
        <dbReference type="Pfam" id="PF01575"/>
    </source>
</evidence>
<dbReference type="InterPro" id="IPR050965">
    <property type="entry name" value="UPF0336/Enoyl-CoA_hydratase"/>
</dbReference>
<sequence>MMKRELKVGDTASITRLFTDEDVRLYADLSTDHNPVHLDEDFAKQTQFGQRIVHGMLVSSLFSALLGEHLPGHGSIYMSQSVQFKAPVYLNMPVIATVEIVNIREGKPIVTLQTTCVDESGKLLVTGEAVMFVPWLKA</sequence>
<dbReference type="FunFam" id="3.10.129.10:FF:000042">
    <property type="entry name" value="MaoC domain protein dehydratase"/>
    <property type="match status" value="1"/>
</dbReference>
<evidence type="ECO:0000256" key="1">
    <source>
        <dbReference type="ARBA" id="ARBA00023239"/>
    </source>
</evidence>
<feature type="domain" description="MaoC-like" evidence="2">
    <location>
        <begin position="15"/>
        <end position="115"/>
    </location>
</feature>
<dbReference type="Pfam" id="PF01575">
    <property type="entry name" value="MaoC_dehydratas"/>
    <property type="match status" value="1"/>
</dbReference>